<sequence>MYSGYSFGVRQLSVFGLTYISIAMFCLEYEDECLLGCLEKSSVLVRGRQILDWSTIDNSNRIATVLYWFCLLMMLVGSVSSSASFRHRWIAVEVGFSKLGAPTAYECRMTARRECNFTARCYVSIDFVVVNVDADASTTCENEYGRSKGIIEN</sequence>
<comment type="caution">
    <text evidence="2">The sequence shown here is derived from an EMBL/GenBank/DDBJ whole genome shotgun (WGS) entry which is preliminary data.</text>
</comment>
<evidence type="ECO:0000256" key="1">
    <source>
        <dbReference type="SAM" id="Phobius"/>
    </source>
</evidence>
<organism evidence="2 3">
    <name type="scientific">Hibiscus sabdariffa</name>
    <name type="common">roselle</name>
    <dbReference type="NCBI Taxonomy" id="183260"/>
    <lineage>
        <taxon>Eukaryota</taxon>
        <taxon>Viridiplantae</taxon>
        <taxon>Streptophyta</taxon>
        <taxon>Embryophyta</taxon>
        <taxon>Tracheophyta</taxon>
        <taxon>Spermatophyta</taxon>
        <taxon>Magnoliopsida</taxon>
        <taxon>eudicotyledons</taxon>
        <taxon>Gunneridae</taxon>
        <taxon>Pentapetalae</taxon>
        <taxon>rosids</taxon>
        <taxon>malvids</taxon>
        <taxon>Malvales</taxon>
        <taxon>Malvaceae</taxon>
        <taxon>Malvoideae</taxon>
        <taxon>Hibiscus</taxon>
    </lineage>
</organism>
<evidence type="ECO:0000313" key="3">
    <source>
        <dbReference type="Proteomes" id="UP001472677"/>
    </source>
</evidence>
<name>A0ABR2CSM5_9ROSI</name>
<evidence type="ECO:0000313" key="2">
    <source>
        <dbReference type="EMBL" id="KAK8522781.1"/>
    </source>
</evidence>
<keyword evidence="3" id="KW-1185">Reference proteome</keyword>
<gene>
    <name evidence="2" type="ORF">V6N12_056476</name>
</gene>
<dbReference type="Proteomes" id="UP001472677">
    <property type="component" value="Unassembled WGS sequence"/>
</dbReference>
<proteinExistence type="predicted"/>
<reference evidence="2 3" key="1">
    <citation type="journal article" date="2024" name="G3 (Bethesda)">
        <title>Genome assembly of Hibiscus sabdariffa L. provides insights into metabolisms of medicinal natural products.</title>
        <authorList>
            <person name="Kim T."/>
        </authorList>
    </citation>
    <scope>NUCLEOTIDE SEQUENCE [LARGE SCALE GENOMIC DNA]</scope>
    <source>
        <strain evidence="2">TK-2024</strain>
        <tissue evidence="2">Old leaves</tissue>
    </source>
</reference>
<protein>
    <submittedName>
        <fullName evidence="2">Uncharacterized protein</fullName>
    </submittedName>
</protein>
<dbReference type="EMBL" id="JBBPBM010000045">
    <property type="protein sequence ID" value="KAK8522781.1"/>
    <property type="molecule type" value="Genomic_DNA"/>
</dbReference>
<accession>A0ABR2CSM5</accession>
<keyword evidence="1" id="KW-1133">Transmembrane helix</keyword>
<keyword evidence="1" id="KW-0472">Membrane</keyword>
<keyword evidence="1" id="KW-0812">Transmembrane</keyword>
<feature type="transmembrane region" description="Helical" evidence="1">
    <location>
        <begin position="65"/>
        <end position="85"/>
    </location>
</feature>